<sequence>MAIIVSSEGSSDCEAREQEPLSYVPYWLECSVLDRHEAHIDMKYKAYVYDDGGAAWSLRGMFEPLVPERARRVNVHREVKQQRLPLEVFMYQLGIDFDSEYFPSIRQVVAKDDGGDSIRFTNREEPTVSTLGFLIWQVWWATGRRRKVEQGRAADMLVGFLGRCWRGKLFDDAVVRAVLDGVGHECPRRRPDRSCDHLAPIIASRVNIGRVTLHGLTELLVALASHYLHCPAASRAVKAICQHLASTINAALGDMGLDTDRLKHATRADRTARRPRADEDYKKALTERIAKKRRCHGKAGVVDLAGFGASAPKHWDHQEMMAYQKAAYRTLGVANGVFCLQGDGARLGQPAKEHLHMVLQHNSSDLACVLPPQASPIMSEGWSPSHDPEAAGHPRPWSLPHPGTPRLLRKGVLRGKMTTLQKQLWIRRCHDFLHAKRKQDMEGKASLQKDRVANAHYLELVDHGLQAGVGFGLSKFKVDGLAARALLRSEMRYFIDILCLPAHMQASAHGRTRRNCIVDRSTQATRLEVCWDIEKPVLISFLDQGSVGWNCNHWLFTGRCRGWAFCDPSHRRHDSCMNAVEEAGLSFVKYEALLIENLGKGPWKQQSNFGKFSEAAAEYFNNVDESDELFLAVLPWMAFRFYEGESGQSFDGDFAKWMWKKAKTCELFQNSGASSRKNRWFQWTRRWRDISNNVGFLLVALLYEGLNLGWWATLGDSPFKRLAGPRPEDHGGSAGAPGNAGGPLADAAGTAVAPAAAAGSGGGPHVGHGAGLDPGELEADRSRGVAASNAGLDRWANRRNAQQVAADILCNPPVLTLADMVSFLSEPIDDESGVTLTMLKTRRGCLEWHARMASNRVDHLFQVWARVGDPKLLAKLGVTSAAGPAAIFLPTASERRYILQSMWDLTRAMIGNELEYIGTFSQWLPGKFAGLISHDLAVKGEAIEFCKKSFLALEVAEHAAFDEPALQQWLRQLVWVKQPWVREVLVSLAETNWTDVPSDIEEQLMSVFSGPGGTKDVEDIFNVVRRCTAKTSTGGLRSATQWYRASHAQVLEEAGKKQPEVKPIDRIRNSGKLPASMFKGSACEFSLEDAALSEYKEGKWGPAPSPQSWLLVPLAHHALLWAEGDATKLLNTWLSCLAVKGTVLCKWGDPLGDEALLVMKVGPHGAYCWKASARSVDGETFLTPKLHPDAVEIVHIHSLTTWAVFAVGPVTASDMLVRFGGQVFALGISKALLRVKDEKPWTVLEASAIDGFRSLTTEHMSKLCRHLGLRNDSGSMPTTEAELAKLLVRRVLHWLDDSEVEDILSQRKKTSKKPSFASTLSEGDKKALDEVLQADEVAEVEKDVFEPKRRAATRAKPPAGPSGDPPPPAPPAPPPGAGGVGGGGGDGPVAGHGPALAHRILRPIVGEEWTAAEARVFCPRAPGVTISIHTLRSWQIKYPGRVTEGPKSHSKTWTEILTHREALMTVLRWAWDRHEEAVPEEMCPWELG</sequence>
<keyword evidence="3" id="KW-1185">Reference proteome</keyword>
<proteinExistence type="predicted"/>
<feature type="region of interest" description="Disordered" evidence="1">
    <location>
        <begin position="378"/>
        <end position="403"/>
    </location>
</feature>
<gene>
    <name evidence="2" type="ORF">PCOR1329_LOCUS35805</name>
</gene>
<dbReference type="EMBL" id="CAUYUJ010014371">
    <property type="protein sequence ID" value="CAK0840342.1"/>
    <property type="molecule type" value="Genomic_DNA"/>
</dbReference>
<feature type="region of interest" description="Disordered" evidence="1">
    <location>
        <begin position="722"/>
        <end position="777"/>
    </location>
</feature>
<reference evidence="2" key="1">
    <citation type="submission" date="2023-10" db="EMBL/GenBank/DDBJ databases">
        <authorList>
            <person name="Chen Y."/>
            <person name="Shah S."/>
            <person name="Dougan E. K."/>
            <person name="Thang M."/>
            <person name="Chan C."/>
        </authorList>
    </citation>
    <scope>NUCLEOTIDE SEQUENCE [LARGE SCALE GENOMIC DNA]</scope>
</reference>
<accession>A0ABN9T5L4</accession>
<feature type="compositionally biased region" description="Gly residues" evidence="1">
    <location>
        <begin position="759"/>
        <end position="772"/>
    </location>
</feature>
<protein>
    <submittedName>
        <fullName evidence="2">Uncharacterized protein</fullName>
    </submittedName>
</protein>
<evidence type="ECO:0000313" key="3">
    <source>
        <dbReference type="Proteomes" id="UP001189429"/>
    </source>
</evidence>
<feature type="region of interest" description="Disordered" evidence="1">
    <location>
        <begin position="1342"/>
        <end position="1394"/>
    </location>
</feature>
<evidence type="ECO:0000256" key="1">
    <source>
        <dbReference type="SAM" id="MobiDB-lite"/>
    </source>
</evidence>
<comment type="caution">
    <text evidence="2">The sequence shown here is derived from an EMBL/GenBank/DDBJ whole genome shotgun (WGS) entry which is preliminary data.</text>
</comment>
<feature type="compositionally biased region" description="Pro residues" evidence="1">
    <location>
        <begin position="1358"/>
        <end position="1376"/>
    </location>
</feature>
<feature type="compositionally biased region" description="Gly residues" evidence="1">
    <location>
        <begin position="1377"/>
        <end position="1390"/>
    </location>
</feature>
<feature type="compositionally biased region" description="Low complexity" evidence="1">
    <location>
        <begin position="742"/>
        <end position="758"/>
    </location>
</feature>
<evidence type="ECO:0000313" key="2">
    <source>
        <dbReference type="EMBL" id="CAK0840342.1"/>
    </source>
</evidence>
<feature type="compositionally biased region" description="Gly residues" evidence="1">
    <location>
        <begin position="732"/>
        <end position="741"/>
    </location>
</feature>
<name>A0ABN9T5L4_9DINO</name>
<feature type="region of interest" description="Disordered" evidence="1">
    <location>
        <begin position="1304"/>
        <end position="1323"/>
    </location>
</feature>
<organism evidence="2 3">
    <name type="scientific">Prorocentrum cordatum</name>
    <dbReference type="NCBI Taxonomy" id="2364126"/>
    <lineage>
        <taxon>Eukaryota</taxon>
        <taxon>Sar</taxon>
        <taxon>Alveolata</taxon>
        <taxon>Dinophyceae</taxon>
        <taxon>Prorocentrales</taxon>
        <taxon>Prorocentraceae</taxon>
        <taxon>Prorocentrum</taxon>
    </lineage>
</organism>
<dbReference type="Proteomes" id="UP001189429">
    <property type="component" value="Unassembled WGS sequence"/>
</dbReference>